<name>A0A3N4JF72_9PEZI</name>
<protein>
    <submittedName>
        <fullName evidence="1">Uncharacterized protein</fullName>
    </submittedName>
</protein>
<dbReference type="AlphaFoldDB" id="A0A3N4JF72"/>
<keyword evidence="2" id="KW-1185">Reference proteome</keyword>
<dbReference type="Proteomes" id="UP000276215">
    <property type="component" value="Unassembled WGS sequence"/>
</dbReference>
<dbReference type="EMBL" id="ML120410">
    <property type="protein sequence ID" value="RPA96893.1"/>
    <property type="molecule type" value="Genomic_DNA"/>
</dbReference>
<sequence length="57" mass="6694">MAGYSSQHRMIIDNVNPFNVSNNYHSRFNVNAGIEGERRQILEWLSPLEPQQRRHSV</sequence>
<accession>A0A3N4JF72</accession>
<proteinExistence type="predicted"/>
<organism evidence="1 2">
    <name type="scientific">Choiromyces venosus 120613-1</name>
    <dbReference type="NCBI Taxonomy" id="1336337"/>
    <lineage>
        <taxon>Eukaryota</taxon>
        <taxon>Fungi</taxon>
        <taxon>Dikarya</taxon>
        <taxon>Ascomycota</taxon>
        <taxon>Pezizomycotina</taxon>
        <taxon>Pezizomycetes</taxon>
        <taxon>Pezizales</taxon>
        <taxon>Tuberaceae</taxon>
        <taxon>Choiromyces</taxon>
    </lineage>
</organism>
<evidence type="ECO:0000313" key="2">
    <source>
        <dbReference type="Proteomes" id="UP000276215"/>
    </source>
</evidence>
<reference evidence="1 2" key="1">
    <citation type="journal article" date="2018" name="Nat. Ecol. Evol.">
        <title>Pezizomycetes genomes reveal the molecular basis of ectomycorrhizal truffle lifestyle.</title>
        <authorList>
            <person name="Murat C."/>
            <person name="Payen T."/>
            <person name="Noel B."/>
            <person name="Kuo A."/>
            <person name="Morin E."/>
            <person name="Chen J."/>
            <person name="Kohler A."/>
            <person name="Krizsan K."/>
            <person name="Balestrini R."/>
            <person name="Da Silva C."/>
            <person name="Montanini B."/>
            <person name="Hainaut M."/>
            <person name="Levati E."/>
            <person name="Barry K.W."/>
            <person name="Belfiori B."/>
            <person name="Cichocki N."/>
            <person name="Clum A."/>
            <person name="Dockter R.B."/>
            <person name="Fauchery L."/>
            <person name="Guy J."/>
            <person name="Iotti M."/>
            <person name="Le Tacon F."/>
            <person name="Lindquist E.A."/>
            <person name="Lipzen A."/>
            <person name="Malagnac F."/>
            <person name="Mello A."/>
            <person name="Molinier V."/>
            <person name="Miyauchi S."/>
            <person name="Poulain J."/>
            <person name="Riccioni C."/>
            <person name="Rubini A."/>
            <person name="Sitrit Y."/>
            <person name="Splivallo R."/>
            <person name="Traeger S."/>
            <person name="Wang M."/>
            <person name="Zifcakova L."/>
            <person name="Wipf D."/>
            <person name="Zambonelli A."/>
            <person name="Paolocci F."/>
            <person name="Nowrousian M."/>
            <person name="Ottonello S."/>
            <person name="Baldrian P."/>
            <person name="Spatafora J.W."/>
            <person name="Henrissat B."/>
            <person name="Nagy L.G."/>
            <person name="Aury J.M."/>
            <person name="Wincker P."/>
            <person name="Grigoriev I.V."/>
            <person name="Bonfante P."/>
            <person name="Martin F.M."/>
        </authorList>
    </citation>
    <scope>NUCLEOTIDE SEQUENCE [LARGE SCALE GENOMIC DNA]</scope>
    <source>
        <strain evidence="1 2">120613-1</strain>
    </source>
</reference>
<gene>
    <name evidence="1" type="ORF">L873DRAFT_1810682</name>
</gene>
<evidence type="ECO:0000313" key="1">
    <source>
        <dbReference type="EMBL" id="RPA96893.1"/>
    </source>
</evidence>